<keyword evidence="1" id="KW-1133">Transmembrane helix</keyword>
<evidence type="ECO:0008006" key="4">
    <source>
        <dbReference type="Google" id="ProtNLM"/>
    </source>
</evidence>
<keyword evidence="1" id="KW-0812">Transmembrane</keyword>
<evidence type="ECO:0000313" key="2">
    <source>
        <dbReference type="EMBL" id="CAD8141547.1"/>
    </source>
</evidence>
<comment type="caution">
    <text evidence="2">The sequence shown here is derived from an EMBL/GenBank/DDBJ whole genome shotgun (WGS) entry which is preliminary data.</text>
</comment>
<proteinExistence type="predicted"/>
<dbReference type="EMBL" id="CAJJDP010000012">
    <property type="protein sequence ID" value="CAD8141547.1"/>
    <property type="molecule type" value="Genomic_DNA"/>
</dbReference>
<keyword evidence="3" id="KW-1185">Reference proteome</keyword>
<dbReference type="Proteomes" id="UP000683925">
    <property type="component" value="Unassembled WGS sequence"/>
</dbReference>
<keyword evidence="1" id="KW-0472">Membrane</keyword>
<dbReference type="OrthoDB" id="428734at2759"/>
<feature type="transmembrane region" description="Helical" evidence="1">
    <location>
        <begin position="174"/>
        <end position="197"/>
    </location>
</feature>
<feature type="transmembrane region" description="Helical" evidence="1">
    <location>
        <begin position="218"/>
        <end position="243"/>
    </location>
</feature>
<organism evidence="2 3">
    <name type="scientific">Paramecium octaurelia</name>
    <dbReference type="NCBI Taxonomy" id="43137"/>
    <lineage>
        <taxon>Eukaryota</taxon>
        <taxon>Sar</taxon>
        <taxon>Alveolata</taxon>
        <taxon>Ciliophora</taxon>
        <taxon>Intramacronucleata</taxon>
        <taxon>Oligohymenophorea</taxon>
        <taxon>Peniculida</taxon>
        <taxon>Parameciidae</taxon>
        <taxon>Paramecium</taxon>
    </lineage>
</organism>
<dbReference type="AlphaFoldDB" id="A0A8S1SQW9"/>
<evidence type="ECO:0000313" key="3">
    <source>
        <dbReference type="Proteomes" id="UP000683925"/>
    </source>
</evidence>
<protein>
    <recommendedName>
        <fullName evidence="4">Endonuclease/exonuclease/phosphatase domain-containing protein</fullName>
    </recommendedName>
</protein>
<evidence type="ECO:0000256" key="1">
    <source>
        <dbReference type="SAM" id="Phobius"/>
    </source>
</evidence>
<gene>
    <name evidence="2" type="ORF">POCTA_138.1.T0130013</name>
</gene>
<name>A0A8S1SQW9_PAROT</name>
<accession>A0A8S1SQW9</accession>
<sequence length="269" mass="32378">MFEGGGQYRIFQEYIKNLQYDICYFLRPQRSNECLIAFKIEKYKILKSLECSFDQLALDYGLPPLNLRMNVFQIVRFQKKIIQNRKHSQILEFKKKTTQVVKLVQFMEAQKEFDDQIIIFCGDLNSLPKLNPIQYIQKNYPIVEEQKCLQIKYSFKMIYFNIMVLLNQIGKVHIIHFLSLLIILKILMAVLITSSIIMQNKKRFQIFQMKAYYKKKQLYLFCLFLFSLLILMVIQFSILNILYNQLSQRQQQFITYALMMLISHFQHHI</sequence>
<reference evidence="2" key="1">
    <citation type="submission" date="2021-01" db="EMBL/GenBank/DDBJ databases">
        <authorList>
            <consortium name="Genoscope - CEA"/>
            <person name="William W."/>
        </authorList>
    </citation>
    <scope>NUCLEOTIDE SEQUENCE</scope>
</reference>